<dbReference type="Proteomes" id="UP001732700">
    <property type="component" value="Chromosome 3C"/>
</dbReference>
<accession>A0ACD5VK46</accession>
<reference evidence="1" key="2">
    <citation type="submission" date="2025-09" db="UniProtKB">
        <authorList>
            <consortium name="EnsemblPlants"/>
        </authorList>
    </citation>
    <scope>IDENTIFICATION</scope>
</reference>
<name>A0ACD5VK46_AVESA</name>
<protein>
    <submittedName>
        <fullName evidence="1">Uncharacterized protein</fullName>
    </submittedName>
</protein>
<proteinExistence type="predicted"/>
<organism evidence="1 2">
    <name type="scientific">Avena sativa</name>
    <name type="common">Oat</name>
    <dbReference type="NCBI Taxonomy" id="4498"/>
    <lineage>
        <taxon>Eukaryota</taxon>
        <taxon>Viridiplantae</taxon>
        <taxon>Streptophyta</taxon>
        <taxon>Embryophyta</taxon>
        <taxon>Tracheophyta</taxon>
        <taxon>Spermatophyta</taxon>
        <taxon>Magnoliopsida</taxon>
        <taxon>Liliopsida</taxon>
        <taxon>Poales</taxon>
        <taxon>Poaceae</taxon>
        <taxon>BOP clade</taxon>
        <taxon>Pooideae</taxon>
        <taxon>Poodae</taxon>
        <taxon>Poeae</taxon>
        <taxon>Poeae Chloroplast Group 1 (Aveneae type)</taxon>
        <taxon>Aveninae</taxon>
        <taxon>Avena</taxon>
    </lineage>
</organism>
<evidence type="ECO:0000313" key="2">
    <source>
        <dbReference type="Proteomes" id="UP001732700"/>
    </source>
</evidence>
<reference evidence="1" key="1">
    <citation type="submission" date="2021-05" db="EMBL/GenBank/DDBJ databases">
        <authorList>
            <person name="Scholz U."/>
            <person name="Mascher M."/>
            <person name="Fiebig A."/>
        </authorList>
    </citation>
    <scope>NUCLEOTIDE SEQUENCE [LARGE SCALE GENOMIC DNA]</scope>
</reference>
<evidence type="ECO:0000313" key="1">
    <source>
        <dbReference type="EnsemblPlants" id="AVESA.00010b.r2.3CG0459220.1.CDS.1"/>
    </source>
</evidence>
<dbReference type="EnsemblPlants" id="AVESA.00010b.r2.3CG0459220.1">
    <property type="protein sequence ID" value="AVESA.00010b.r2.3CG0459220.1.CDS.1"/>
    <property type="gene ID" value="AVESA.00010b.r2.3CG0459220"/>
</dbReference>
<keyword evidence="2" id="KW-1185">Reference proteome</keyword>
<sequence length="319" mass="36199">MQVVTGAMGILIPKLFQLLKEEYNLQKGVKKDIEFLLRELPSMHAALRKVANIPRDQLDKQVKIWADEVRELSYIMEDVVDSFMASVHGSEPVANSHKLKELMKNMGNLLSKGKTLRKIENKIKGIKVLVKEVADRRDRYMVVNDAVANLAATTTIDPRMLALFKEKKELAGIEVTRDEIESMLTHGDVDVTKKQLKIISIFGCGGLGKTTIAKVVFDGLREKFKHKAFISVGQKPDLKKILRDIFLELDIEGYKKSEAPMLDEKQLIQKLQELLENKRYPSNHAMAEVFLSIFVNKNSKLYIPRYNKSSSSSLQISIA</sequence>